<evidence type="ECO:0000313" key="4">
    <source>
        <dbReference type="Proteomes" id="UP000518752"/>
    </source>
</evidence>
<feature type="region of interest" description="Disordered" evidence="2">
    <location>
        <begin position="456"/>
        <end position="513"/>
    </location>
</feature>
<feature type="compositionally biased region" description="Low complexity" evidence="2">
    <location>
        <begin position="267"/>
        <end position="277"/>
    </location>
</feature>
<sequence length="991" mass="109793">MQGHPRKLNIWCRYIALCVRPLPLFPFASAFMNTQRRGRVAEEGRADVIVGKWHSHLYPLSSLMLLRPPSPFIDLTGTDDSDDPPLATPDSFDIDSYFAQPLLDQLHIAYALDDLPLAKILLLRITRGIQDITSRTDPRLESVTPEDFDAAFLPKGGLMSPQDEARLAERQQKEAENARKLGEILARERREQEERDRIEKEEKERLERERAWEGWVEGVWGKAKREMAEMKEFKKLARKRQEETELARRRQEEDRRRAIAERRRSHTAATAAAAPPKLLAAAPRISYAHLSPTRADSPSESAQPELLYTLPTIPKFSTQPKRLARAADPFLARAAPSIRQPASHPLPSHGQHSDDVDTDHSSLTSVSFQNVLTAMRGQLFQTDIPVLQKRDRSQRTLHAKSKPDDFAFSTSESETPNPLSRSYHSGSPSTATRQQKREVALLADLLESVEDETEAIDRLHHRRRTKPNGSTARSPRKQRRHPLRMMTSSSSTSTCATCAASPASPSASSSSSSVSRTGSWLSFMSSSSASATSTVLTSPSTSPPMKISIRTSGLFSTWLKNVGSQSTNLPIVEQCTCDTQDPPSAAHSFDSFRNQLIPVATEASPLPLDSGVLLTTSDSGANEPVIRTLSDAVSGRLSSSSSPSTASSLVRSMSHVLDVARSFQSAYMQAAVFAAVPNVSAFGGEWDREYEDRRVNSKKVTQDIPQKLRPVGSRAEKDEVAVFISTLKKGSLHYSESDAGETITGESFLLLVKCALFLMCGPSSTVPTGFRPRITHPELFPSDSSVQYIPLVPPYNLDNPPRTVLPNPLPFPIHFKPQRSLSGSPHRRLSADQFPFRSYSKRRPVSPPRYSMRRSRGSPPPPSKHSTNTPLPSIQPTPRARFVGNPVYLRLKAVQNSTGILVTDTQIIELVEEGVSIKGGVLSCGREKVLGTAFEEVGRSRLSVDVDVFHIRAATAAVLPVNSPIPWWQHQDQQMRWEDGNVRRGRSVVKG</sequence>
<feature type="region of interest" description="Disordered" evidence="2">
    <location>
        <begin position="340"/>
        <end position="361"/>
    </location>
</feature>
<feature type="region of interest" description="Disordered" evidence="2">
    <location>
        <begin position="236"/>
        <end position="277"/>
    </location>
</feature>
<dbReference type="Proteomes" id="UP000518752">
    <property type="component" value="Unassembled WGS sequence"/>
</dbReference>
<dbReference type="OrthoDB" id="3270558at2759"/>
<evidence type="ECO:0000313" key="3">
    <source>
        <dbReference type="EMBL" id="KAF5390611.1"/>
    </source>
</evidence>
<organism evidence="3 4">
    <name type="scientific">Collybiopsis confluens</name>
    <dbReference type="NCBI Taxonomy" id="2823264"/>
    <lineage>
        <taxon>Eukaryota</taxon>
        <taxon>Fungi</taxon>
        <taxon>Dikarya</taxon>
        <taxon>Basidiomycota</taxon>
        <taxon>Agaricomycotina</taxon>
        <taxon>Agaricomycetes</taxon>
        <taxon>Agaricomycetidae</taxon>
        <taxon>Agaricales</taxon>
        <taxon>Marasmiineae</taxon>
        <taxon>Omphalotaceae</taxon>
        <taxon>Collybiopsis</taxon>
    </lineage>
</organism>
<feature type="compositionally biased region" description="Low complexity" evidence="2">
    <location>
        <begin position="487"/>
        <end position="513"/>
    </location>
</feature>
<feature type="compositionally biased region" description="Polar residues" evidence="2">
    <location>
        <begin position="867"/>
        <end position="876"/>
    </location>
</feature>
<feature type="region of interest" description="Disordered" evidence="2">
    <location>
        <begin position="816"/>
        <end position="877"/>
    </location>
</feature>
<accession>A0A8H5HWH1</accession>
<feature type="compositionally biased region" description="Basic and acidic residues" evidence="2">
    <location>
        <begin position="351"/>
        <end position="360"/>
    </location>
</feature>
<feature type="compositionally biased region" description="Basic residues" evidence="2">
    <location>
        <begin position="474"/>
        <end position="483"/>
    </location>
</feature>
<keyword evidence="4" id="KW-1185">Reference proteome</keyword>
<dbReference type="EMBL" id="JAACJN010000014">
    <property type="protein sequence ID" value="KAF5390611.1"/>
    <property type="molecule type" value="Genomic_DNA"/>
</dbReference>
<evidence type="ECO:0000256" key="2">
    <source>
        <dbReference type="SAM" id="MobiDB-lite"/>
    </source>
</evidence>
<feature type="compositionally biased region" description="Polar residues" evidence="2">
    <location>
        <begin position="408"/>
        <end position="433"/>
    </location>
</feature>
<evidence type="ECO:0000256" key="1">
    <source>
        <dbReference type="SAM" id="Coils"/>
    </source>
</evidence>
<feature type="region of interest" description="Disordered" evidence="2">
    <location>
        <begin position="391"/>
        <end position="434"/>
    </location>
</feature>
<protein>
    <submittedName>
        <fullName evidence="3">Uncharacterized protein</fullName>
    </submittedName>
</protein>
<dbReference type="AlphaFoldDB" id="A0A8H5HWH1"/>
<gene>
    <name evidence="3" type="ORF">D9757_002573</name>
</gene>
<name>A0A8H5HWH1_9AGAR</name>
<feature type="compositionally biased region" description="Basic and acidic residues" evidence="2">
    <location>
        <begin position="236"/>
        <end position="262"/>
    </location>
</feature>
<comment type="caution">
    <text evidence="3">The sequence shown here is derived from an EMBL/GenBank/DDBJ whole genome shotgun (WGS) entry which is preliminary data.</text>
</comment>
<keyword evidence="1" id="KW-0175">Coiled coil</keyword>
<reference evidence="3 4" key="1">
    <citation type="journal article" date="2020" name="ISME J.">
        <title>Uncovering the hidden diversity of litter-decomposition mechanisms in mushroom-forming fungi.</title>
        <authorList>
            <person name="Floudas D."/>
            <person name="Bentzer J."/>
            <person name="Ahren D."/>
            <person name="Johansson T."/>
            <person name="Persson P."/>
            <person name="Tunlid A."/>
        </authorList>
    </citation>
    <scope>NUCLEOTIDE SEQUENCE [LARGE SCALE GENOMIC DNA]</scope>
    <source>
        <strain evidence="3 4">CBS 406.79</strain>
    </source>
</reference>
<feature type="coiled-coil region" evidence="1">
    <location>
        <begin position="168"/>
        <end position="209"/>
    </location>
</feature>
<proteinExistence type="predicted"/>